<feature type="region of interest" description="Disordered" evidence="1">
    <location>
        <begin position="1"/>
        <end position="23"/>
    </location>
</feature>
<evidence type="ECO:0000313" key="3">
    <source>
        <dbReference type="Proteomes" id="UP001500016"/>
    </source>
</evidence>
<evidence type="ECO:0000256" key="1">
    <source>
        <dbReference type="SAM" id="MobiDB-lite"/>
    </source>
</evidence>
<name>A0ABN2VKW3_9ACTN</name>
<evidence type="ECO:0008006" key="4">
    <source>
        <dbReference type="Google" id="ProtNLM"/>
    </source>
</evidence>
<dbReference type="Proteomes" id="UP001500016">
    <property type="component" value="Unassembled WGS sequence"/>
</dbReference>
<protein>
    <recommendedName>
        <fullName evidence="4">Transcriptional regulator</fullName>
    </recommendedName>
</protein>
<gene>
    <name evidence="2" type="ORF">GCM10009801_10110</name>
</gene>
<proteinExistence type="predicted"/>
<organism evidence="2 3">
    <name type="scientific">Streptomyces albiaxialis</name>
    <dbReference type="NCBI Taxonomy" id="329523"/>
    <lineage>
        <taxon>Bacteria</taxon>
        <taxon>Bacillati</taxon>
        <taxon>Actinomycetota</taxon>
        <taxon>Actinomycetes</taxon>
        <taxon>Kitasatosporales</taxon>
        <taxon>Streptomycetaceae</taxon>
        <taxon>Streptomyces</taxon>
    </lineage>
</organism>
<keyword evidence="3" id="KW-1185">Reference proteome</keyword>
<sequence length="197" mass="22552">MSSQSQDEWGEWQKHGARGMTGGQALAQEIERVVRAHGIASPVTTRRGLNARLRYLDSPAGRAALREAGASPRTVRDWYARRTTPSRASREKIDTAYWNRRRENLIRSGQLKRYFNNEGRGVRMEIYPVDQTAVPEKYRRPNVQDRSIQARYVWDDAVDAWKDDDFGTLDEIWDDLIADLDSDWVAYAYVSGIGTSA</sequence>
<accession>A0ABN2VKW3</accession>
<comment type="caution">
    <text evidence="2">The sequence shown here is derived from an EMBL/GenBank/DDBJ whole genome shotgun (WGS) entry which is preliminary data.</text>
</comment>
<evidence type="ECO:0000313" key="2">
    <source>
        <dbReference type="EMBL" id="GAA2065075.1"/>
    </source>
</evidence>
<dbReference type="EMBL" id="BAAAPE010000002">
    <property type="protein sequence ID" value="GAA2065075.1"/>
    <property type="molecule type" value="Genomic_DNA"/>
</dbReference>
<reference evidence="2 3" key="1">
    <citation type="journal article" date="2019" name="Int. J. Syst. Evol. Microbiol.">
        <title>The Global Catalogue of Microorganisms (GCM) 10K type strain sequencing project: providing services to taxonomists for standard genome sequencing and annotation.</title>
        <authorList>
            <consortium name="The Broad Institute Genomics Platform"/>
            <consortium name="The Broad Institute Genome Sequencing Center for Infectious Disease"/>
            <person name="Wu L."/>
            <person name="Ma J."/>
        </authorList>
    </citation>
    <scope>NUCLEOTIDE SEQUENCE [LARGE SCALE GENOMIC DNA]</scope>
    <source>
        <strain evidence="2 3">JCM 15478</strain>
    </source>
</reference>